<dbReference type="PANTHER" id="PTHR11571">
    <property type="entry name" value="GLUTATHIONE S-TRANSFERASE"/>
    <property type="match status" value="1"/>
</dbReference>
<dbReference type="AlphaFoldDB" id="A0A161MRG7"/>
<dbReference type="PROSITE" id="PS50404">
    <property type="entry name" value="GST_NTER"/>
    <property type="match status" value="1"/>
</dbReference>
<comment type="similarity">
    <text evidence="3">Belongs to the GST superfamily. Sigma family.</text>
</comment>
<dbReference type="InterPro" id="IPR004046">
    <property type="entry name" value="GST_C"/>
</dbReference>
<evidence type="ECO:0000256" key="1">
    <source>
        <dbReference type="ARBA" id="ARBA00012452"/>
    </source>
</evidence>
<dbReference type="Pfam" id="PF14497">
    <property type="entry name" value="GST_C_3"/>
    <property type="match status" value="1"/>
</dbReference>
<name>A0A161MRG7_TRIIF</name>
<evidence type="ECO:0000256" key="4">
    <source>
        <dbReference type="ARBA" id="ARBA00047960"/>
    </source>
</evidence>
<keyword evidence="2 7" id="KW-0808">Transferase</keyword>
<dbReference type="Gene3D" id="3.40.30.10">
    <property type="entry name" value="Glutaredoxin"/>
    <property type="match status" value="1"/>
</dbReference>
<protein>
    <recommendedName>
        <fullName evidence="1">glutathione transferase</fullName>
        <ecNumber evidence="1">2.5.1.18</ecNumber>
    </recommendedName>
</protein>
<dbReference type="Pfam" id="PF02798">
    <property type="entry name" value="GST_N"/>
    <property type="match status" value="1"/>
</dbReference>
<evidence type="ECO:0000256" key="3">
    <source>
        <dbReference type="ARBA" id="ARBA00038317"/>
    </source>
</evidence>
<dbReference type="InterPro" id="IPR040079">
    <property type="entry name" value="Glutathione_S-Trfase"/>
</dbReference>
<dbReference type="InterPro" id="IPR036282">
    <property type="entry name" value="Glutathione-S-Trfase_C_sf"/>
</dbReference>
<comment type="catalytic activity">
    <reaction evidence="4">
        <text>RX + glutathione = an S-substituted glutathione + a halide anion + H(+)</text>
        <dbReference type="Rhea" id="RHEA:16437"/>
        <dbReference type="ChEBI" id="CHEBI:15378"/>
        <dbReference type="ChEBI" id="CHEBI:16042"/>
        <dbReference type="ChEBI" id="CHEBI:17792"/>
        <dbReference type="ChEBI" id="CHEBI:57925"/>
        <dbReference type="ChEBI" id="CHEBI:90779"/>
        <dbReference type="EC" id="2.5.1.18"/>
    </reaction>
</comment>
<dbReference type="FunFam" id="1.20.1050.10:FF:000030">
    <property type="entry name" value="Glutathione S-transferase S1"/>
    <property type="match status" value="1"/>
</dbReference>
<dbReference type="InterPro" id="IPR036249">
    <property type="entry name" value="Thioredoxin-like_sf"/>
</dbReference>
<feature type="domain" description="GST C-terminal" evidence="6">
    <location>
        <begin position="107"/>
        <end position="229"/>
    </location>
</feature>
<dbReference type="CDD" id="cd03039">
    <property type="entry name" value="GST_N_Sigma_like"/>
    <property type="match status" value="1"/>
</dbReference>
<evidence type="ECO:0000259" key="5">
    <source>
        <dbReference type="PROSITE" id="PS50404"/>
    </source>
</evidence>
<dbReference type="GO" id="GO:0004364">
    <property type="term" value="F:glutathione transferase activity"/>
    <property type="evidence" value="ECO:0007669"/>
    <property type="project" value="UniProtKB-EC"/>
</dbReference>
<dbReference type="PROSITE" id="PS50405">
    <property type="entry name" value="GST_CTER"/>
    <property type="match status" value="1"/>
</dbReference>
<accession>A0A161MRG7</accession>
<dbReference type="SUPFAM" id="SSF47616">
    <property type="entry name" value="GST C-terminal domain-like"/>
    <property type="match status" value="1"/>
</dbReference>
<dbReference type="SUPFAM" id="SSF52833">
    <property type="entry name" value="Thioredoxin-like"/>
    <property type="match status" value="1"/>
</dbReference>
<reference evidence="7" key="2">
    <citation type="journal article" date="2017" name="J. Med. Entomol.">
        <title>Transcriptome Analysis of the Triatoma infestans (Hemiptera: Reduviidae) Integument.</title>
        <authorList>
            <person name="Calderon-Fernandez G.M."/>
            <person name="Moriconi D.E."/>
            <person name="Dulbecco A.B."/>
            <person name="Juarez M.P."/>
        </authorList>
    </citation>
    <scope>NUCLEOTIDE SEQUENCE</scope>
    <source>
        <strain evidence="7">Int1</strain>
        <tissue evidence="7">Integument</tissue>
    </source>
</reference>
<dbReference type="SFLD" id="SFLDG00363">
    <property type="entry name" value="AMPS_(cytGST):_Alpha-__Mu-__Pi"/>
    <property type="match status" value="1"/>
</dbReference>
<feature type="domain" description="GST N-terminal" evidence="5">
    <location>
        <begin position="28"/>
        <end position="105"/>
    </location>
</feature>
<dbReference type="PANTHER" id="PTHR11571:SF224">
    <property type="entry name" value="HEMATOPOIETIC PROSTAGLANDIN D SYNTHASE"/>
    <property type="match status" value="1"/>
</dbReference>
<dbReference type="InterPro" id="IPR050213">
    <property type="entry name" value="GST_superfamily"/>
</dbReference>
<dbReference type="SFLD" id="SFLDG01205">
    <property type="entry name" value="AMPS.1"/>
    <property type="match status" value="1"/>
</dbReference>
<dbReference type="InterPro" id="IPR004045">
    <property type="entry name" value="Glutathione_S-Trfase_N"/>
</dbReference>
<dbReference type="GO" id="GO:0004602">
    <property type="term" value="F:glutathione peroxidase activity"/>
    <property type="evidence" value="ECO:0007669"/>
    <property type="project" value="UniProtKB-ARBA"/>
</dbReference>
<dbReference type="InterPro" id="IPR010987">
    <property type="entry name" value="Glutathione-S-Trfase_C-like"/>
</dbReference>
<evidence type="ECO:0000259" key="6">
    <source>
        <dbReference type="PROSITE" id="PS50405"/>
    </source>
</evidence>
<reference evidence="7" key="1">
    <citation type="submission" date="2016-04" db="EMBL/GenBank/DDBJ databases">
        <authorList>
            <person name="Calderon-Fernandez G.M.Sr."/>
        </authorList>
    </citation>
    <scope>NUCLEOTIDE SEQUENCE</scope>
    <source>
        <strain evidence="7">Int1</strain>
        <tissue evidence="7">Integument</tissue>
    </source>
</reference>
<sequence>MCEEFSHLKHFVACWLFPFYIIFHRTMSTYKLTYFPVKALAEPIRFILSYMDKEFEDIRFEKENWPTIKPSMPFGKVPVLEVDGIQLHQSTAITRYFGKEAGIAGKDNWEALQIDIAVDTIHDLRQAISSFWYETDENVKEKKRNEVLKDVVPFYLNKLDELVKTNGGYLANSALSWGDLYFIAISDYLSHMAGIDIFENHPNLQSLKDTVLALPKIKAWIEKRPKSDL</sequence>
<dbReference type="CDD" id="cd03192">
    <property type="entry name" value="GST_C_Sigma_like"/>
    <property type="match status" value="1"/>
</dbReference>
<dbReference type="Gene3D" id="1.20.1050.10">
    <property type="match status" value="1"/>
</dbReference>
<dbReference type="GO" id="GO:0006749">
    <property type="term" value="P:glutathione metabolic process"/>
    <property type="evidence" value="ECO:0007669"/>
    <property type="project" value="TreeGrafter"/>
</dbReference>
<evidence type="ECO:0000256" key="2">
    <source>
        <dbReference type="ARBA" id="ARBA00022679"/>
    </source>
</evidence>
<dbReference type="SFLD" id="SFLDS00019">
    <property type="entry name" value="Glutathione_Transferase_(cytos"/>
    <property type="match status" value="1"/>
</dbReference>
<dbReference type="EC" id="2.5.1.18" evidence="1"/>
<organism evidence="7">
    <name type="scientific">Triatoma infestans</name>
    <name type="common">Assassin bug</name>
    <dbReference type="NCBI Taxonomy" id="30076"/>
    <lineage>
        <taxon>Eukaryota</taxon>
        <taxon>Metazoa</taxon>
        <taxon>Ecdysozoa</taxon>
        <taxon>Arthropoda</taxon>
        <taxon>Hexapoda</taxon>
        <taxon>Insecta</taxon>
        <taxon>Pterygota</taxon>
        <taxon>Neoptera</taxon>
        <taxon>Paraneoptera</taxon>
        <taxon>Hemiptera</taxon>
        <taxon>Heteroptera</taxon>
        <taxon>Panheteroptera</taxon>
        <taxon>Cimicomorpha</taxon>
        <taxon>Reduviidae</taxon>
        <taxon>Triatominae</taxon>
        <taxon>Triatoma</taxon>
    </lineage>
</organism>
<evidence type="ECO:0000313" key="7">
    <source>
        <dbReference type="EMBL" id="JAS01569.1"/>
    </source>
</evidence>
<dbReference type="FunFam" id="3.40.30.10:FF:000035">
    <property type="entry name" value="hematopoietic prostaglandin D synthase"/>
    <property type="match status" value="1"/>
</dbReference>
<proteinExistence type="inferred from homology"/>
<dbReference type="EMBL" id="GEMB01001592">
    <property type="protein sequence ID" value="JAS01569.1"/>
    <property type="molecule type" value="Transcribed_RNA"/>
</dbReference>